<dbReference type="GO" id="GO:0050660">
    <property type="term" value="F:flavin adenine dinucleotide binding"/>
    <property type="evidence" value="ECO:0007669"/>
    <property type="project" value="InterPro"/>
</dbReference>
<dbReference type="Pfam" id="PF05199">
    <property type="entry name" value="GMC_oxred_C"/>
    <property type="match status" value="1"/>
</dbReference>
<feature type="domain" description="Glucose-methanol-choline oxidoreductase N-terminal" evidence="9">
    <location>
        <begin position="267"/>
        <end position="281"/>
    </location>
</feature>
<keyword evidence="3 6" id="KW-0285">Flavoprotein</keyword>
<comment type="similarity">
    <text evidence="2 6">Belongs to the GMC oxidoreductase family.</text>
</comment>
<feature type="domain" description="Glucose-methanol-choline oxidoreductase N-terminal" evidence="8">
    <location>
        <begin position="83"/>
        <end position="106"/>
    </location>
</feature>
<feature type="compositionally biased region" description="Basic and acidic residues" evidence="7">
    <location>
        <begin position="132"/>
        <end position="142"/>
    </location>
</feature>
<dbReference type="RefSeq" id="WP_119892465.1">
    <property type="nucleotide sequence ID" value="NZ_CP032419.1"/>
</dbReference>
<evidence type="ECO:0000256" key="6">
    <source>
        <dbReference type="RuleBase" id="RU003968"/>
    </source>
</evidence>
<evidence type="ECO:0000256" key="7">
    <source>
        <dbReference type="SAM" id="MobiDB-lite"/>
    </source>
</evidence>
<dbReference type="InterPro" id="IPR036188">
    <property type="entry name" value="FAD/NAD-bd_sf"/>
</dbReference>
<dbReference type="PROSITE" id="PS00623">
    <property type="entry name" value="GMC_OXRED_1"/>
    <property type="match status" value="1"/>
</dbReference>
<gene>
    <name evidence="10" type="ORF">D3880_05335</name>
</gene>
<dbReference type="PANTHER" id="PTHR11552">
    <property type="entry name" value="GLUCOSE-METHANOL-CHOLINE GMC OXIDOREDUCTASE"/>
    <property type="match status" value="1"/>
</dbReference>
<evidence type="ECO:0000313" key="11">
    <source>
        <dbReference type="Proteomes" id="UP000265560"/>
    </source>
</evidence>
<dbReference type="Pfam" id="PF00732">
    <property type="entry name" value="GMC_oxred_N"/>
    <property type="match status" value="1"/>
</dbReference>
<evidence type="ECO:0000259" key="9">
    <source>
        <dbReference type="PROSITE" id="PS00624"/>
    </source>
</evidence>
<dbReference type="AlphaFoldDB" id="A0A385Z2P0"/>
<dbReference type="PIRSF" id="PIRSF000137">
    <property type="entry name" value="Alcohol_oxidase"/>
    <property type="match status" value="1"/>
</dbReference>
<dbReference type="KEGG" id="pcav:D3880_05335"/>
<dbReference type="InterPro" id="IPR000172">
    <property type="entry name" value="GMC_OxRdtase_N"/>
</dbReference>
<dbReference type="InterPro" id="IPR012132">
    <property type="entry name" value="GMC_OxRdtase"/>
</dbReference>
<dbReference type="Gene3D" id="3.50.50.60">
    <property type="entry name" value="FAD/NAD(P)-binding domain"/>
    <property type="match status" value="1"/>
</dbReference>
<evidence type="ECO:0000256" key="2">
    <source>
        <dbReference type="ARBA" id="ARBA00010790"/>
    </source>
</evidence>
<dbReference type="PANTHER" id="PTHR11552:SF147">
    <property type="entry name" value="CHOLINE DEHYDROGENASE, MITOCHONDRIAL"/>
    <property type="match status" value="1"/>
</dbReference>
<feature type="region of interest" description="Disordered" evidence="7">
    <location>
        <begin position="132"/>
        <end position="153"/>
    </location>
</feature>
<dbReference type="Proteomes" id="UP000265560">
    <property type="component" value="Chromosome"/>
</dbReference>
<comment type="cofactor">
    <cofactor evidence="1">
        <name>FAD</name>
        <dbReference type="ChEBI" id="CHEBI:57692"/>
    </cofactor>
</comment>
<evidence type="ECO:0000256" key="3">
    <source>
        <dbReference type="ARBA" id="ARBA00022630"/>
    </source>
</evidence>
<protein>
    <submittedName>
        <fullName evidence="10">GMC family oxidoreductase</fullName>
    </submittedName>
</protein>
<reference evidence="11" key="1">
    <citation type="submission" date="2018-09" db="EMBL/GenBank/DDBJ databases">
        <authorList>
            <person name="Zhu H."/>
        </authorList>
    </citation>
    <scope>NUCLEOTIDE SEQUENCE [LARGE SCALE GENOMIC DNA]</scope>
    <source>
        <strain evidence="11">K2W31S-8</strain>
    </source>
</reference>
<dbReference type="Gene3D" id="3.30.560.10">
    <property type="entry name" value="Glucose Oxidase, domain 3"/>
    <property type="match status" value="1"/>
</dbReference>
<dbReference type="InterPro" id="IPR007867">
    <property type="entry name" value="GMC_OxRtase_C"/>
</dbReference>
<dbReference type="EMBL" id="CP032419">
    <property type="protein sequence ID" value="AYC31842.1"/>
    <property type="molecule type" value="Genomic_DNA"/>
</dbReference>
<name>A0A385Z2P0_9PSED</name>
<evidence type="ECO:0000313" key="10">
    <source>
        <dbReference type="EMBL" id="AYC31842.1"/>
    </source>
</evidence>
<organism evidence="10 11">
    <name type="scientific">Pseudomonas cavernae</name>
    <dbReference type="NCBI Taxonomy" id="2320867"/>
    <lineage>
        <taxon>Bacteria</taxon>
        <taxon>Pseudomonadati</taxon>
        <taxon>Pseudomonadota</taxon>
        <taxon>Gammaproteobacteria</taxon>
        <taxon>Pseudomonadales</taxon>
        <taxon>Pseudomonadaceae</taxon>
        <taxon>Pseudomonas</taxon>
    </lineage>
</organism>
<dbReference type="SUPFAM" id="SSF54373">
    <property type="entry name" value="FAD-linked reductases, C-terminal domain"/>
    <property type="match status" value="1"/>
</dbReference>
<evidence type="ECO:0000259" key="8">
    <source>
        <dbReference type="PROSITE" id="PS00623"/>
    </source>
</evidence>
<sequence>MDNTFDYIVVGAGSAGCAVAGRLADSGSETIALLETGGHDHNAKITTPVGIALVIPRQGEFNYAYETEPQPSMAERASYVPRGRGLGGSSSINGMLYLRGTPSDYDRWAKLGCDGWSWQDVLPYFKRSENNERVAGRDDDPLHGGSGPLHVTDPRAPCSYARHFIEAAASAGHPYNHDFNGPKQEGVGYFQVTQRNGERWNSARAYLHQGKVEDSTHNGGRQNLNVLTNTRALRIVFEGKRAVGVLVERNGQEVVLHARREVIVSAGSLVSPQLLLASGVGPARHLKEMGIEVVQDSPEVGKNLQEHPDLILHKRKFSTDLFGVTVRGMLSYAWQLLKYRRERGGLFTRTFTEAGAFLKTDPSLAEPDVQLHFVMSSGDNHGRTFHYGSGYSVHVCVLRPHSRGEVRLKSADMRDAPLIEFNLLKDDRDMQTMLKGAKIVNSILEQPALTRFGGKPLFHGHLKFDGSDDRAVEQMIREHADNVYHPVGTCRMGSDVNSVVDPQLRVRGVEGLRVADASVMPTQVGGNTNAPTIMIGEKAADLIRAAAGANGSAAATPEAALAG</sequence>
<dbReference type="OrthoDB" id="9785276at2"/>
<evidence type="ECO:0000256" key="5">
    <source>
        <dbReference type="ARBA" id="ARBA00023002"/>
    </source>
</evidence>
<proteinExistence type="inferred from homology"/>
<keyword evidence="11" id="KW-1185">Reference proteome</keyword>
<keyword evidence="5" id="KW-0560">Oxidoreductase</keyword>
<evidence type="ECO:0000256" key="4">
    <source>
        <dbReference type="ARBA" id="ARBA00022827"/>
    </source>
</evidence>
<evidence type="ECO:0000256" key="1">
    <source>
        <dbReference type="ARBA" id="ARBA00001974"/>
    </source>
</evidence>
<accession>A0A385Z2P0</accession>
<dbReference type="GO" id="GO:0016614">
    <property type="term" value="F:oxidoreductase activity, acting on CH-OH group of donors"/>
    <property type="evidence" value="ECO:0007669"/>
    <property type="project" value="InterPro"/>
</dbReference>
<keyword evidence="4 6" id="KW-0274">FAD</keyword>
<dbReference type="PROSITE" id="PS00624">
    <property type="entry name" value="GMC_OXRED_2"/>
    <property type="match status" value="1"/>
</dbReference>
<dbReference type="SUPFAM" id="SSF51905">
    <property type="entry name" value="FAD/NAD(P)-binding domain"/>
    <property type="match status" value="1"/>
</dbReference>